<accession>A0A5C1DGA3</accession>
<evidence type="ECO:0000259" key="6">
    <source>
        <dbReference type="PROSITE" id="PS50893"/>
    </source>
</evidence>
<keyword evidence="3" id="KW-0547">Nucleotide-binding</keyword>
<dbReference type="InterPro" id="IPR003959">
    <property type="entry name" value="ATPase_AAA_core"/>
</dbReference>
<evidence type="ECO:0000256" key="5">
    <source>
        <dbReference type="SAM" id="MobiDB-lite"/>
    </source>
</evidence>
<dbReference type="Proteomes" id="UP000322079">
    <property type="component" value="Chromosome"/>
</dbReference>
<evidence type="ECO:0000313" key="7">
    <source>
        <dbReference type="EMBL" id="QEL55029.1"/>
    </source>
</evidence>
<dbReference type="PANTHER" id="PTHR19211">
    <property type="entry name" value="ATP-BINDING TRANSPORT PROTEIN-RELATED"/>
    <property type="match status" value="1"/>
</dbReference>
<dbReference type="PROSITE" id="PS00211">
    <property type="entry name" value="ABC_TRANSPORTER_1"/>
    <property type="match status" value="1"/>
</dbReference>
<gene>
    <name evidence="7" type="ORF">FYK34_05355</name>
</gene>
<keyword evidence="1" id="KW-0472">Membrane</keyword>
<evidence type="ECO:0000256" key="3">
    <source>
        <dbReference type="ARBA" id="ARBA00022741"/>
    </source>
</evidence>
<dbReference type="SUPFAM" id="SSF52540">
    <property type="entry name" value="P-loop containing nucleoside triphosphate hydrolases"/>
    <property type="match status" value="2"/>
</dbReference>
<dbReference type="InterPro" id="IPR027417">
    <property type="entry name" value="P-loop_NTPase"/>
</dbReference>
<dbReference type="AlphaFoldDB" id="A0A5C1DGA3"/>
<feature type="domain" description="ABC transporter" evidence="6">
    <location>
        <begin position="4"/>
        <end position="177"/>
    </location>
</feature>
<keyword evidence="4 7" id="KW-0067">ATP-binding</keyword>
<evidence type="ECO:0000256" key="2">
    <source>
        <dbReference type="ARBA" id="ARBA00022737"/>
    </source>
</evidence>
<protein>
    <submittedName>
        <fullName evidence="7">ABC-F family ATP-binding cassette domain-containing protein</fullName>
    </submittedName>
</protein>
<dbReference type="InterPro" id="IPR003439">
    <property type="entry name" value="ABC_transporter-like_ATP-bd"/>
</dbReference>
<evidence type="ECO:0000313" key="8">
    <source>
        <dbReference type="Proteomes" id="UP000322079"/>
    </source>
</evidence>
<evidence type="ECO:0000256" key="1">
    <source>
        <dbReference type="ARBA" id="ARBA00022475"/>
    </source>
</evidence>
<dbReference type="InterPro" id="IPR017871">
    <property type="entry name" value="ABC_transporter-like_CS"/>
</dbReference>
<proteinExistence type="predicted"/>
<dbReference type="SMART" id="SM00382">
    <property type="entry name" value="AAA"/>
    <property type="match status" value="2"/>
</dbReference>
<name>A0A5C1DGA3_9NEIS</name>
<dbReference type="RefSeq" id="WP_149295400.1">
    <property type="nucleotide sequence ID" value="NZ_CP043473.1"/>
</dbReference>
<dbReference type="Gene3D" id="3.40.50.300">
    <property type="entry name" value="P-loop containing nucleotide triphosphate hydrolases"/>
    <property type="match status" value="3"/>
</dbReference>
<dbReference type="CDD" id="cd03221">
    <property type="entry name" value="ABCF_EF-3"/>
    <property type="match status" value="2"/>
</dbReference>
<feature type="region of interest" description="Disordered" evidence="5">
    <location>
        <begin position="185"/>
        <end position="212"/>
    </location>
</feature>
<dbReference type="PROSITE" id="PS50893">
    <property type="entry name" value="ABC_TRANSPORTER_2"/>
    <property type="match status" value="1"/>
</dbReference>
<keyword evidence="1" id="KW-1003">Cell membrane</keyword>
<dbReference type="Pfam" id="PF13304">
    <property type="entry name" value="AAA_21"/>
    <property type="match status" value="1"/>
</dbReference>
<dbReference type="GO" id="GO:0005524">
    <property type="term" value="F:ATP binding"/>
    <property type="evidence" value="ECO:0007669"/>
    <property type="project" value="UniProtKB-KW"/>
</dbReference>
<keyword evidence="8" id="KW-1185">Reference proteome</keyword>
<dbReference type="Pfam" id="PF00005">
    <property type="entry name" value="ABC_tran"/>
    <property type="match status" value="2"/>
</dbReference>
<dbReference type="PANTHER" id="PTHR19211:SF6">
    <property type="entry name" value="BLL7188 PROTEIN"/>
    <property type="match status" value="1"/>
</dbReference>
<organism evidence="7 8">
    <name type="scientific">Chromobacterium paludis</name>
    <dbReference type="NCBI Taxonomy" id="2605945"/>
    <lineage>
        <taxon>Bacteria</taxon>
        <taxon>Pseudomonadati</taxon>
        <taxon>Pseudomonadota</taxon>
        <taxon>Betaproteobacteria</taxon>
        <taxon>Neisseriales</taxon>
        <taxon>Chromobacteriaceae</taxon>
        <taxon>Chromobacterium</taxon>
    </lineage>
</organism>
<sequence length="466" mass="50980">MPLIQLQGVSLGFSHKTCFADFSADVDWCQRIAIVGANGSGKSSLLSILNGSLEPDSGQRIRLDGLRTGFVPQIVQARDGLSGGQAVNQALSRALAEHPDLLLLDEPTNHLDADNRRSLGRMLRHFPGALVIVTHDDALLDELCDTVWHIEQGAVEVFSGRYADFLAERDRQRLAIAQQLHGLRRDQQAAHEARMKEQERASKARERGERSIAQRKWATIKSPAKLGRGNTTAGRKQAAITEQQRELSERLSALRMPQTIAPRFQLCPAAPGASAVLQVRDGSVGYAQAVLNGIQLDLAAGERLALTGKNGCGKSTLAKAIAGIAPARRLAGDWRTPPADRIGYLDQHYGQLEPGLTVLESLRRAAPDWPLSRLRHWLSDFLFCQDEEAHADVATLSGGEQARLALACIAARPPSLLVLDEATNNLDRVARQHVIEVLRDYPGAMLLISHDEDFLLQVGRVRQQAL</sequence>
<dbReference type="EMBL" id="CP043473">
    <property type="protein sequence ID" value="QEL55029.1"/>
    <property type="molecule type" value="Genomic_DNA"/>
</dbReference>
<dbReference type="InterPro" id="IPR050611">
    <property type="entry name" value="ABCF"/>
</dbReference>
<reference evidence="7 8" key="1">
    <citation type="submission" date="2019-08" db="EMBL/GenBank/DDBJ databases">
        <title>Chromobacterium paludis, a novel bacterium isolated from a Maryland marsh pond.</title>
        <authorList>
            <person name="Blackburn M.B."/>
            <person name="Gundersen-Rindal D.E."/>
        </authorList>
    </citation>
    <scope>NUCLEOTIDE SEQUENCE [LARGE SCALE GENOMIC DNA]</scope>
    <source>
        <strain evidence="8">IIBBL 257-1</strain>
    </source>
</reference>
<dbReference type="InterPro" id="IPR003593">
    <property type="entry name" value="AAA+_ATPase"/>
</dbReference>
<evidence type="ECO:0000256" key="4">
    <source>
        <dbReference type="ARBA" id="ARBA00022840"/>
    </source>
</evidence>
<keyword evidence="2" id="KW-0677">Repeat</keyword>
<dbReference type="GO" id="GO:0016887">
    <property type="term" value="F:ATP hydrolysis activity"/>
    <property type="evidence" value="ECO:0007669"/>
    <property type="project" value="InterPro"/>
</dbReference>
<dbReference type="KEGG" id="chrm:FYK34_05355"/>